<evidence type="ECO:0000256" key="4">
    <source>
        <dbReference type="ARBA" id="ARBA00022475"/>
    </source>
</evidence>
<comment type="subcellular location">
    <subcellularLocation>
        <location evidence="1">Cell membrane</location>
        <topology evidence="1">Multi-pass membrane protein</topology>
    </subcellularLocation>
</comment>
<evidence type="ECO:0000256" key="3">
    <source>
        <dbReference type="ARBA" id="ARBA00020819"/>
    </source>
</evidence>
<comment type="caution">
    <text evidence="12">The sequence shown here is derived from an EMBL/GenBank/DDBJ whole genome shotgun (WGS) entry which is preliminary data.</text>
</comment>
<dbReference type="Proteomes" id="UP000004080">
    <property type="component" value="Unassembled WGS sequence"/>
</dbReference>
<dbReference type="NCBIfam" id="TIGR03929">
    <property type="entry name" value="T7_esaA_Nterm"/>
    <property type="match status" value="1"/>
</dbReference>
<reference evidence="12 13" key="1">
    <citation type="journal article" date="2012" name="J. Bacteriol.">
        <title>Genome of Bacillus macauensis ZFHKF-1, a Long-Chain-Forming Bacterium.</title>
        <authorList>
            <person name="Cai L."/>
            <person name="Zhang T."/>
        </authorList>
    </citation>
    <scope>NUCLEOTIDE SEQUENCE [LARGE SCALE GENOMIC DNA]</scope>
    <source>
        <strain evidence="12 13">ZFHKF-1</strain>
    </source>
</reference>
<feature type="compositionally biased region" description="Polar residues" evidence="10">
    <location>
        <begin position="410"/>
        <end position="427"/>
    </location>
</feature>
<gene>
    <name evidence="12" type="ORF">A374_18816</name>
</gene>
<dbReference type="PATRIC" id="fig|1196324.3.peg.3831"/>
<feature type="transmembrane region" description="Helical" evidence="11">
    <location>
        <begin position="869"/>
        <end position="889"/>
    </location>
</feature>
<keyword evidence="4" id="KW-1003">Cell membrane</keyword>
<dbReference type="PANTHER" id="PTHR43077:SF10">
    <property type="entry name" value="TRANSPORT PERMEASE PROTEIN"/>
    <property type="match status" value="1"/>
</dbReference>
<keyword evidence="13" id="KW-1185">Reference proteome</keyword>
<dbReference type="GO" id="GO:0005886">
    <property type="term" value="C:plasma membrane"/>
    <property type="evidence" value="ECO:0007669"/>
    <property type="project" value="UniProtKB-SubCell"/>
</dbReference>
<dbReference type="InterPro" id="IPR017500">
    <property type="entry name" value="Phage_infect_YhgE_N"/>
</dbReference>
<feature type="transmembrane region" description="Helical" evidence="11">
    <location>
        <begin position="970"/>
        <end position="993"/>
    </location>
</feature>
<proteinExistence type="inferred from homology"/>
<evidence type="ECO:0000313" key="13">
    <source>
        <dbReference type="Proteomes" id="UP000004080"/>
    </source>
</evidence>
<dbReference type="InterPro" id="IPR051328">
    <property type="entry name" value="T7SS_ABC-Transporter"/>
</dbReference>
<dbReference type="PANTHER" id="PTHR43077">
    <property type="entry name" value="TRANSPORT PERMEASE YVFS-RELATED"/>
    <property type="match status" value="1"/>
</dbReference>
<accession>I8IWA4</accession>
<feature type="region of interest" description="Disordered" evidence="10">
    <location>
        <begin position="514"/>
        <end position="567"/>
    </location>
</feature>
<dbReference type="EMBL" id="AKKV01000046">
    <property type="protein sequence ID" value="EIT83771.1"/>
    <property type="molecule type" value="Genomic_DNA"/>
</dbReference>
<keyword evidence="5 11" id="KW-0812">Transmembrane</keyword>
<dbReference type="Gene3D" id="3.40.1710.10">
    <property type="entry name" value="abc type-2 transporter like domain"/>
    <property type="match status" value="1"/>
</dbReference>
<keyword evidence="8 11" id="KW-0472">Membrane</keyword>
<evidence type="ECO:0000256" key="6">
    <source>
        <dbReference type="ARBA" id="ARBA00022989"/>
    </source>
</evidence>
<keyword evidence="7" id="KW-0843">Virulence</keyword>
<evidence type="ECO:0000256" key="9">
    <source>
        <dbReference type="ARBA" id="ARBA00046722"/>
    </source>
</evidence>
<dbReference type="RefSeq" id="WP_007203830.1">
    <property type="nucleotide sequence ID" value="NZ_AKKV01000046.1"/>
</dbReference>
<dbReference type="InterPro" id="IPR023838">
    <property type="entry name" value="T7SS_EsaA"/>
</dbReference>
<dbReference type="NCBIfam" id="TIGR03061">
    <property type="entry name" value="pip_yhgE_Nterm"/>
    <property type="match status" value="1"/>
</dbReference>
<feature type="transmembrane region" description="Helical" evidence="11">
    <location>
        <begin position="1028"/>
        <end position="1047"/>
    </location>
</feature>
<sequence length="1062" mass="118433">MKLLERGLFLFIILVLVLTSGSTYVGLNQAANSQKKKDEQKMTVALVNEDLGKNFNGKHYEFGDQFIRGIEKDDEHNWYVVTRGMAEQGVKRNTYNMMIVIPEDFSSKALSMNEKNPEKPLIHYRVNASSNSNMKAMAEQTASTILGDFNRRIIDVFFASVLKNLQNAQGNVAEVVNKEQTYTSVYNESVHAPISGYTNQLGSVENSTKSTKDSFKAFQKMLGQKNGDVGTFKQAEQLLKGTDSKAESPLATYVKNLSELYSQDYDKSVKDLSENSKVLAKFIDEKENPSDSSLQTITTKLQATLKVMKDSVGNYSKSIDSKHEYFSDKLKPLIEKALIDDPDQAIPLYNLLKDTDKRLQGDINSIIEKLPPLTEQELAYLKGKTALTTIRNVQIVSSKYKEEFLEGKSELSQVNDNPELQETSVNDSVEIPDSGGEKQSFSLNVPEDYSVKQVLLALPGESEHDYSSEYQENGRIELPKSQSGSFAVKLVLKTKNDDVVPAFRPIRWGWKLNQESREGNGSQGVKAQKTKKAPTTAQKKSENEEQSSKKENEKEKENKKEKEVVKVPEKQESVTITKNSIAHKLTSYPGTSSVEDQVDHLLNTISIYEDLATRYQTYFGFNLQDAGLEERLNNSTLKTEAGKETSLYNDFQNKNVAKGLSDYVISQLKQPLIDEQATYKSKVDQFGITVNGAWENADDTAKEIETISGEAGKLNTSIITTTKQLTDLKTKMEAIKTSGAKLVTDQGTASVNAASVFGKLLAQSQLLETQTKSNASAADSVYSSFDSIHEQAAAIKNSGKDLVAHSNDLSKKLENKLSDDKNFAKNFADVMSNSKVGNRPNEQLLNFLSEPVDAKNKGIVTQGNIFTPYFVVFIGFIITLFTAYVLANYERRRAQDDDFEREFSLFRQNIPMTVFILIVGVIEGIVTGLLAAYFLHIKQGDLLLWMILVILMMTTLVTFATYMMRQLKMVGMFVLLAILTLYLFFTNALGLHFDQASVMGTLRTISPLQYIEKLIGNFIDGPIVSKKLLLGLVIALLLSILGNTLTLHKKVKDGEEADEEAV</sequence>
<feature type="region of interest" description="Disordered" evidence="10">
    <location>
        <begin position="410"/>
        <end position="443"/>
    </location>
</feature>
<name>I8IWA4_9BACL</name>
<dbReference type="eggNOG" id="COG1511">
    <property type="taxonomic scope" value="Bacteria"/>
</dbReference>
<evidence type="ECO:0000313" key="12">
    <source>
        <dbReference type="EMBL" id="EIT83771.1"/>
    </source>
</evidence>
<evidence type="ECO:0000256" key="11">
    <source>
        <dbReference type="SAM" id="Phobius"/>
    </source>
</evidence>
<dbReference type="STRING" id="1196324.A374_18816"/>
<feature type="transmembrane region" description="Helical" evidence="11">
    <location>
        <begin position="942"/>
        <end position="963"/>
    </location>
</feature>
<evidence type="ECO:0000256" key="5">
    <source>
        <dbReference type="ARBA" id="ARBA00022692"/>
    </source>
</evidence>
<feature type="compositionally biased region" description="Basic and acidic residues" evidence="10">
    <location>
        <begin position="539"/>
        <end position="567"/>
    </location>
</feature>
<comment type="subunit">
    <text evidence="9">Homodimer. Interacts with EssB.</text>
</comment>
<evidence type="ECO:0000256" key="2">
    <source>
        <dbReference type="ARBA" id="ARBA00008338"/>
    </source>
</evidence>
<dbReference type="AlphaFoldDB" id="I8IWA4"/>
<evidence type="ECO:0000256" key="8">
    <source>
        <dbReference type="ARBA" id="ARBA00023136"/>
    </source>
</evidence>
<dbReference type="OrthoDB" id="4974788at2"/>
<protein>
    <recommendedName>
        <fullName evidence="3">Type VII secretion system accessory factor EsaA</fullName>
    </recommendedName>
</protein>
<comment type="similarity">
    <text evidence="2">Belongs to the EsaA family.</text>
</comment>
<keyword evidence="6 11" id="KW-1133">Transmembrane helix</keyword>
<evidence type="ECO:0000256" key="10">
    <source>
        <dbReference type="SAM" id="MobiDB-lite"/>
    </source>
</evidence>
<organism evidence="12 13">
    <name type="scientific">Fictibacillus macauensis ZFHKF-1</name>
    <dbReference type="NCBI Taxonomy" id="1196324"/>
    <lineage>
        <taxon>Bacteria</taxon>
        <taxon>Bacillati</taxon>
        <taxon>Bacillota</taxon>
        <taxon>Bacilli</taxon>
        <taxon>Bacillales</taxon>
        <taxon>Fictibacillaceae</taxon>
        <taxon>Fictibacillus</taxon>
    </lineage>
</organism>
<feature type="transmembrane region" description="Helical" evidence="11">
    <location>
        <begin position="910"/>
        <end position="936"/>
    </location>
</feature>
<evidence type="ECO:0000256" key="1">
    <source>
        <dbReference type="ARBA" id="ARBA00004651"/>
    </source>
</evidence>
<evidence type="ECO:0000256" key="7">
    <source>
        <dbReference type="ARBA" id="ARBA00023026"/>
    </source>
</evidence>